<dbReference type="RefSeq" id="WP_354414473.1">
    <property type="nucleotide sequence ID" value="NZ_JBEPLM010000002.1"/>
</dbReference>
<keyword evidence="2" id="KW-1185">Reference proteome</keyword>
<evidence type="ECO:0000313" key="2">
    <source>
        <dbReference type="Proteomes" id="UP001549036"/>
    </source>
</evidence>
<proteinExistence type="predicted"/>
<gene>
    <name evidence="1" type="ORF">ABID26_001215</name>
</gene>
<name>A0ABV2HMN2_9HYPH</name>
<dbReference type="Proteomes" id="UP001549036">
    <property type="component" value="Unassembled WGS sequence"/>
</dbReference>
<protein>
    <submittedName>
        <fullName evidence="1">Uncharacterized protein</fullName>
    </submittedName>
</protein>
<organism evidence="1 2">
    <name type="scientific">Mesorhizobium shonense</name>
    <dbReference type="NCBI Taxonomy" id="1209948"/>
    <lineage>
        <taxon>Bacteria</taxon>
        <taxon>Pseudomonadati</taxon>
        <taxon>Pseudomonadota</taxon>
        <taxon>Alphaproteobacteria</taxon>
        <taxon>Hyphomicrobiales</taxon>
        <taxon>Phyllobacteriaceae</taxon>
        <taxon>Mesorhizobium</taxon>
    </lineage>
</organism>
<sequence>MQPKSDIHLRNFIQQLKHDGRYLLAPAHLPSLDAEPKPLLELGIGKYDVEIKEAWQIGASRCRRS</sequence>
<dbReference type="EMBL" id="JBEPLM010000002">
    <property type="protein sequence ID" value="MET3591831.1"/>
    <property type="molecule type" value="Genomic_DNA"/>
</dbReference>
<comment type="caution">
    <text evidence="1">The sequence shown here is derived from an EMBL/GenBank/DDBJ whole genome shotgun (WGS) entry which is preliminary data.</text>
</comment>
<evidence type="ECO:0000313" key="1">
    <source>
        <dbReference type="EMBL" id="MET3591831.1"/>
    </source>
</evidence>
<accession>A0ABV2HMN2</accession>
<reference evidence="1 2" key="1">
    <citation type="submission" date="2024-06" db="EMBL/GenBank/DDBJ databases">
        <title>Genomic Encyclopedia of Type Strains, Phase IV (KMG-IV): sequencing the most valuable type-strain genomes for metagenomic binning, comparative biology and taxonomic classification.</title>
        <authorList>
            <person name="Goeker M."/>
        </authorList>
    </citation>
    <scope>NUCLEOTIDE SEQUENCE [LARGE SCALE GENOMIC DNA]</scope>
    <source>
        <strain evidence="1 2">DSM 29846</strain>
    </source>
</reference>